<sequence length="161" mass="18756">MNVAKTAKELDCSRGTIYKYMKKLNIINDPSRDFSFDEIKAMKNLLNQYPKKAKQGETVEEIFYREQTSEYDEHFIDVDDSLPIESQNLQRQYNENQRLINFCNKKMNSLIEAGEEPNKNLYDMLAKYQKMNADLTKQISKLKSGGKSTAQRISEMLGGYK</sequence>
<accession>A0AAW8RGA5</accession>
<evidence type="ECO:0000313" key="2">
    <source>
        <dbReference type="EMBL" id="MDT1975131.1"/>
    </source>
</evidence>
<reference evidence="2" key="1">
    <citation type="submission" date="2022-04" db="EMBL/GenBank/DDBJ databases">
        <title>Draft genome sequences of lactic acid bacteria (LAB) strains involved in meat spoilage.</title>
        <authorList>
            <person name="Palevich N."/>
        </authorList>
    </citation>
    <scope>NUCLEOTIDE SEQUENCE</scope>
    <source>
        <strain evidence="2">9-14</strain>
    </source>
</reference>
<keyword evidence="1" id="KW-0175">Coiled coil</keyword>
<evidence type="ECO:0000313" key="3">
    <source>
        <dbReference type="Proteomes" id="UP001249945"/>
    </source>
</evidence>
<dbReference type="Gene3D" id="1.10.10.60">
    <property type="entry name" value="Homeodomain-like"/>
    <property type="match status" value="1"/>
</dbReference>
<dbReference type="EMBL" id="JALRMR010000017">
    <property type="protein sequence ID" value="MDT1975131.1"/>
    <property type="molecule type" value="Genomic_DNA"/>
</dbReference>
<comment type="caution">
    <text evidence="2">The sequence shown here is derived from an EMBL/GenBank/DDBJ whole genome shotgun (WGS) entry which is preliminary data.</text>
</comment>
<dbReference type="RefSeq" id="WP_311780873.1">
    <property type="nucleotide sequence ID" value="NZ_JALRMR010000017.1"/>
</dbReference>
<proteinExistence type="predicted"/>
<dbReference type="AlphaFoldDB" id="A0AAW8RGA5"/>
<name>A0AAW8RGA5_CARDV</name>
<evidence type="ECO:0000256" key="1">
    <source>
        <dbReference type="SAM" id="Coils"/>
    </source>
</evidence>
<feature type="coiled-coil region" evidence="1">
    <location>
        <begin position="118"/>
        <end position="145"/>
    </location>
</feature>
<organism evidence="2 3">
    <name type="scientific">Carnobacterium divergens</name>
    <name type="common">Lactobacillus divergens</name>
    <dbReference type="NCBI Taxonomy" id="2748"/>
    <lineage>
        <taxon>Bacteria</taxon>
        <taxon>Bacillati</taxon>
        <taxon>Bacillota</taxon>
        <taxon>Bacilli</taxon>
        <taxon>Lactobacillales</taxon>
        <taxon>Carnobacteriaceae</taxon>
        <taxon>Carnobacterium</taxon>
    </lineage>
</organism>
<protein>
    <submittedName>
        <fullName evidence="2">Uncharacterized protein</fullName>
    </submittedName>
</protein>
<gene>
    <name evidence="2" type="ORF">MX635_12055</name>
</gene>
<dbReference type="Proteomes" id="UP001249945">
    <property type="component" value="Unassembled WGS sequence"/>
</dbReference>